<sequence length="274" mass="30546">MTISIIGLGWLGIPLAEAFQQIGVNVKGTTTSLGKKHSLEQQGIVCEVLNLTPELSGPAPKNIFDTDILFINIPPSTRTKPSGHHPRQIEIIKALAMEHGIKKIIYISATSVYPTNNQVAKESDTLDLNNTGNQALFNAEQILQKDKTYDLTIVRFGGLLGDDRIPGKYFSGKENVSGDVPVNYIHRQDAVKSILWLVEHNLWNETYNIVSPEHPIKREVFEKNAADVGFPPPATYATEGSQTWKEISSEKWCKTNFQFIHDNPLSFTYSESKP</sequence>
<dbReference type="SUPFAM" id="SSF51735">
    <property type="entry name" value="NAD(P)-binding Rossmann-fold domains"/>
    <property type="match status" value="1"/>
</dbReference>
<dbReference type="Gene3D" id="3.40.50.720">
    <property type="entry name" value="NAD(P)-binding Rossmann-like Domain"/>
    <property type="match status" value="1"/>
</dbReference>
<name>A0A512CEB2_9BACT</name>
<evidence type="ECO:0000313" key="2">
    <source>
        <dbReference type="Proteomes" id="UP000321301"/>
    </source>
</evidence>
<proteinExistence type="predicted"/>
<comment type="caution">
    <text evidence="1">The sequence shown here is derived from an EMBL/GenBank/DDBJ whole genome shotgun (WGS) entry which is preliminary data.</text>
</comment>
<dbReference type="EMBL" id="BJYV01000016">
    <property type="protein sequence ID" value="GEO22554.1"/>
    <property type="molecule type" value="Genomic_DNA"/>
</dbReference>
<dbReference type="PANTHER" id="PTHR48079">
    <property type="entry name" value="PROTEIN YEEZ"/>
    <property type="match status" value="1"/>
</dbReference>
<dbReference type="InterPro" id="IPR051783">
    <property type="entry name" value="NAD(P)-dependent_oxidoreduct"/>
</dbReference>
<dbReference type="GO" id="GO:0004029">
    <property type="term" value="F:aldehyde dehydrogenase (NAD+) activity"/>
    <property type="evidence" value="ECO:0007669"/>
    <property type="project" value="TreeGrafter"/>
</dbReference>
<keyword evidence="2" id="KW-1185">Reference proteome</keyword>
<reference evidence="1 2" key="1">
    <citation type="submission" date="2019-07" db="EMBL/GenBank/DDBJ databases">
        <title>Whole genome shotgun sequence of Cyclobacterium qasimii NBRC 106168.</title>
        <authorList>
            <person name="Hosoyama A."/>
            <person name="Uohara A."/>
            <person name="Ohji S."/>
            <person name="Ichikawa N."/>
        </authorList>
    </citation>
    <scope>NUCLEOTIDE SEQUENCE [LARGE SCALE GENOMIC DNA]</scope>
    <source>
        <strain evidence="1 2">NBRC 106168</strain>
    </source>
</reference>
<dbReference type="GO" id="GO:0005737">
    <property type="term" value="C:cytoplasm"/>
    <property type="evidence" value="ECO:0007669"/>
    <property type="project" value="TreeGrafter"/>
</dbReference>
<dbReference type="Proteomes" id="UP000321301">
    <property type="component" value="Unassembled WGS sequence"/>
</dbReference>
<accession>A0A512CEB2</accession>
<dbReference type="RefSeq" id="WP_020888754.1">
    <property type="nucleotide sequence ID" value="NZ_BJYV01000016.1"/>
</dbReference>
<protein>
    <submittedName>
        <fullName evidence="1">NAD(P)-dependent oxidoreductase</fullName>
    </submittedName>
</protein>
<gene>
    <name evidence="1" type="ORF">CQA01_30880</name>
</gene>
<dbReference type="PANTHER" id="PTHR48079:SF6">
    <property type="entry name" value="NAD(P)-BINDING DOMAIN-CONTAINING PROTEIN-RELATED"/>
    <property type="match status" value="1"/>
</dbReference>
<dbReference type="InterPro" id="IPR036291">
    <property type="entry name" value="NAD(P)-bd_dom_sf"/>
</dbReference>
<dbReference type="AlphaFoldDB" id="A0A512CEB2"/>
<evidence type="ECO:0000313" key="1">
    <source>
        <dbReference type="EMBL" id="GEO22554.1"/>
    </source>
</evidence>
<organism evidence="1 2">
    <name type="scientific">Cyclobacterium qasimii</name>
    <dbReference type="NCBI Taxonomy" id="1350429"/>
    <lineage>
        <taxon>Bacteria</taxon>
        <taxon>Pseudomonadati</taxon>
        <taxon>Bacteroidota</taxon>
        <taxon>Cytophagia</taxon>
        <taxon>Cytophagales</taxon>
        <taxon>Cyclobacteriaceae</taxon>
        <taxon>Cyclobacterium</taxon>
    </lineage>
</organism>